<sequence length="84" mass="9335">MNRLSSWSYGTRITHTLLQAYAIQGLDGLITPLSHAAARGIAVGKLLFQFEPPSKKRLLGQLERRVSLYRGSVSRLNESTFSSD</sequence>
<organism evidence="1 2">
    <name type="scientific">Lyophyllum shimeji</name>
    <name type="common">Hon-shimeji</name>
    <name type="synonym">Tricholoma shimeji</name>
    <dbReference type="NCBI Taxonomy" id="47721"/>
    <lineage>
        <taxon>Eukaryota</taxon>
        <taxon>Fungi</taxon>
        <taxon>Dikarya</taxon>
        <taxon>Basidiomycota</taxon>
        <taxon>Agaricomycotina</taxon>
        <taxon>Agaricomycetes</taxon>
        <taxon>Agaricomycetidae</taxon>
        <taxon>Agaricales</taxon>
        <taxon>Tricholomatineae</taxon>
        <taxon>Lyophyllaceae</taxon>
        <taxon>Lyophyllum</taxon>
    </lineage>
</organism>
<proteinExistence type="predicted"/>
<dbReference type="EMBL" id="BRPK01000024">
    <property type="protein sequence ID" value="GLB45590.1"/>
    <property type="molecule type" value="Genomic_DNA"/>
</dbReference>
<dbReference type="AlphaFoldDB" id="A0A9P3Q0W1"/>
<evidence type="ECO:0000313" key="1">
    <source>
        <dbReference type="EMBL" id="GLB45590.1"/>
    </source>
</evidence>
<reference evidence="1" key="1">
    <citation type="submission" date="2022-07" db="EMBL/GenBank/DDBJ databases">
        <title>The genome of Lyophyllum shimeji provides insight into the initial evolution of ectomycorrhizal fungal genome.</title>
        <authorList>
            <person name="Kobayashi Y."/>
            <person name="Shibata T."/>
            <person name="Hirakawa H."/>
            <person name="Shigenobu S."/>
            <person name="Nishiyama T."/>
            <person name="Yamada A."/>
            <person name="Hasebe M."/>
            <person name="Kawaguchi M."/>
        </authorList>
    </citation>
    <scope>NUCLEOTIDE SEQUENCE</scope>
    <source>
        <strain evidence="1">AT787</strain>
    </source>
</reference>
<comment type="caution">
    <text evidence="1">The sequence shown here is derived from an EMBL/GenBank/DDBJ whole genome shotgun (WGS) entry which is preliminary data.</text>
</comment>
<accession>A0A9P3Q0W1</accession>
<dbReference type="Proteomes" id="UP001063166">
    <property type="component" value="Unassembled WGS sequence"/>
</dbReference>
<evidence type="ECO:0000313" key="2">
    <source>
        <dbReference type="Proteomes" id="UP001063166"/>
    </source>
</evidence>
<keyword evidence="2" id="KW-1185">Reference proteome</keyword>
<name>A0A9P3Q0W1_LYOSH</name>
<protein>
    <submittedName>
        <fullName evidence="1">Uncharacterized protein</fullName>
    </submittedName>
</protein>
<gene>
    <name evidence="1" type="ORF">LshimejAT787_2400480</name>
</gene>